<accession>B4VSL0</accession>
<proteinExistence type="predicted"/>
<gene>
    <name evidence="2" type="ORF">MC7420_2097</name>
</gene>
<name>B4VSL0_9CYAN</name>
<dbReference type="PANTHER" id="PTHR35400:SF3">
    <property type="entry name" value="SLL1072 PROTEIN"/>
    <property type="match status" value="1"/>
</dbReference>
<protein>
    <recommendedName>
        <fullName evidence="1">Putative restriction endonuclease domain-containing protein</fullName>
    </recommendedName>
</protein>
<dbReference type="CDD" id="cd06260">
    <property type="entry name" value="DUF820-like"/>
    <property type="match status" value="1"/>
</dbReference>
<dbReference type="Proteomes" id="UP000003835">
    <property type="component" value="Unassembled WGS sequence"/>
</dbReference>
<dbReference type="RefSeq" id="WP_006101368.1">
    <property type="nucleotide sequence ID" value="NZ_DS989850.1"/>
</dbReference>
<dbReference type="eggNOG" id="COG4636">
    <property type="taxonomic scope" value="Bacteria"/>
</dbReference>
<sequence>MSISPTVSPPPLESGDRLTRIEYERRYQQMPEKTKAELIEGVVYVASPVRANRHGRPHAKIITWLGMYGVATPGVDVQDNTTVRLDTDNEPQPDALLRIEPEVGGNSRITEDDYIEGAPELIVEVAASSASYDLNDKLNAYRRNGVQEYIVWQSYENRIDWFRLEAGRYISLEPDEAGIIRSRVFPGLWLAVNALREGNLAEVLAVLQQGIQTAEHQAFVQGLNSQA</sequence>
<dbReference type="InterPro" id="IPR011335">
    <property type="entry name" value="Restrct_endonuc-II-like"/>
</dbReference>
<feature type="domain" description="Putative restriction endonuclease" evidence="1">
    <location>
        <begin position="27"/>
        <end position="192"/>
    </location>
</feature>
<evidence type="ECO:0000259" key="1">
    <source>
        <dbReference type="Pfam" id="PF05685"/>
    </source>
</evidence>
<dbReference type="OrthoDB" id="449656at2"/>
<dbReference type="EMBL" id="DS989850">
    <property type="protein sequence ID" value="EDX75093.1"/>
    <property type="molecule type" value="Genomic_DNA"/>
</dbReference>
<dbReference type="SUPFAM" id="SSF52980">
    <property type="entry name" value="Restriction endonuclease-like"/>
    <property type="match status" value="1"/>
</dbReference>
<dbReference type="Pfam" id="PF05685">
    <property type="entry name" value="Uma2"/>
    <property type="match status" value="1"/>
</dbReference>
<dbReference type="STRING" id="118168.MC7420_2097"/>
<dbReference type="Gene3D" id="3.90.1570.10">
    <property type="entry name" value="tt1808, chain A"/>
    <property type="match status" value="1"/>
</dbReference>
<evidence type="ECO:0000313" key="2">
    <source>
        <dbReference type="EMBL" id="EDX75093.1"/>
    </source>
</evidence>
<dbReference type="InterPro" id="IPR008538">
    <property type="entry name" value="Uma2"/>
</dbReference>
<dbReference type="PANTHER" id="PTHR35400">
    <property type="entry name" value="SLR1083 PROTEIN"/>
    <property type="match status" value="1"/>
</dbReference>
<reference evidence="2 3" key="1">
    <citation type="submission" date="2008-07" db="EMBL/GenBank/DDBJ databases">
        <authorList>
            <person name="Tandeau de Marsac N."/>
            <person name="Ferriera S."/>
            <person name="Johnson J."/>
            <person name="Kravitz S."/>
            <person name="Beeson K."/>
            <person name="Sutton G."/>
            <person name="Rogers Y.-H."/>
            <person name="Friedman R."/>
            <person name="Frazier M."/>
            <person name="Venter J.C."/>
        </authorList>
    </citation>
    <scope>NUCLEOTIDE SEQUENCE [LARGE SCALE GENOMIC DNA]</scope>
    <source>
        <strain evidence="2 3">PCC 7420</strain>
    </source>
</reference>
<dbReference type="HOGENOM" id="CLU_100183_0_0_3"/>
<organism evidence="2 3">
    <name type="scientific">Coleofasciculus chthonoplastes PCC 7420</name>
    <dbReference type="NCBI Taxonomy" id="118168"/>
    <lineage>
        <taxon>Bacteria</taxon>
        <taxon>Bacillati</taxon>
        <taxon>Cyanobacteriota</taxon>
        <taxon>Cyanophyceae</taxon>
        <taxon>Coleofasciculales</taxon>
        <taxon>Coleofasciculaceae</taxon>
        <taxon>Coleofasciculus</taxon>
    </lineage>
</organism>
<dbReference type="InterPro" id="IPR012296">
    <property type="entry name" value="Nuclease_put_TT1808"/>
</dbReference>
<evidence type="ECO:0000313" key="3">
    <source>
        <dbReference type="Proteomes" id="UP000003835"/>
    </source>
</evidence>
<dbReference type="AlphaFoldDB" id="B4VSL0"/>
<keyword evidence="3" id="KW-1185">Reference proteome</keyword>